<evidence type="ECO:0000313" key="2">
    <source>
        <dbReference type="EMBL" id="AZU95479.1"/>
    </source>
</evidence>
<geneLocation type="plastid" evidence="2"/>
<sequence>MSPVFGPIQLFFYYPFFSLLFYVYLTVYPRISNVINITNITNFFFILIGWMKNRYQ</sequence>
<name>A0A3Q9R405_HUPLU</name>
<keyword evidence="1" id="KW-1133">Transmembrane helix</keyword>
<keyword evidence="2" id="KW-0934">Plastid</keyword>
<reference evidence="2" key="1">
    <citation type="journal article" date="2018" name="New Phytol.">
        <title>Lycophyte plastid genomics: extreme variation in GC, gene and intron content and multiple inversions between a direct and inverted orientation of the rRNA repeat.</title>
        <authorList>
            <person name="Mower J.P."/>
            <person name="Ma P.F."/>
            <person name="Grewe F."/>
            <person name="Taylor A."/>
            <person name="Michael T.P."/>
            <person name="VanBuren R."/>
            <person name="Qiu Y.L."/>
        </authorList>
    </citation>
    <scope>NUCLEOTIDE SEQUENCE</scope>
</reference>
<evidence type="ECO:0000256" key="1">
    <source>
        <dbReference type="SAM" id="Phobius"/>
    </source>
</evidence>
<organism evidence="2">
    <name type="scientific">Huperzia lucidula</name>
    <name type="common">Shining clubmoss</name>
    <name type="synonym">Lycopodium lucidulum</name>
    <dbReference type="NCBI Taxonomy" id="37429"/>
    <lineage>
        <taxon>Eukaryota</taxon>
        <taxon>Viridiplantae</taxon>
        <taxon>Streptophyta</taxon>
        <taxon>Embryophyta</taxon>
        <taxon>Tracheophyta</taxon>
        <taxon>Lycopodiopsida</taxon>
        <taxon>Lycopodiales</taxon>
        <taxon>Lycopodiaceae</taxon>
        <taxon>Huperzioideae</taxon>
        <taxon>Huperzia</taxon>
    </lineage>
</organism>
<dbReference type="EMBL" id="MH549639">
    <property type="protein sequence ID" value="AZU95479.1"/>
    <property type="molecule type" value="Genomic_DNA"/>
</dbReference>
<keyword evidence="1" id="KW-0472">Membrane</keyword>
<accession>A0A3Q9R405</accession>
<feature type="transmembrane region" description="Helical" evidence="1">
    <location>
        <begin position="34"/>
        <end position="51"/>
    </location>
</feature>
<protein>
    <submittedName>
        <fullName evidence="2">Hypothetical chloroplast RF94</fullName>
    </submittedName>
</protein>
<dbReference type="AlphaFoldDB" id="A0A3Q9R405"/>
<feature type="transmembrane region" description="Helical" evidence="1">
    <location>
        <begin position="12"/>
        <end position="28"/>
    </location>
</feature>
<keyword evidence="1" id="KW-0812">Transmembrane</keyword>
<gene>
    <name evidence="2" type="primary">ycf94</name>
</gene>
<proteinExistence type="predicted"/>